<evidence type="ECO:0000313" key="1">
    <source>
        <dbReference type="Ensembl" id="ENSMFAP00000056733.1"/>
    </source>
</evidence>
<dbReference type="PRINTS" id="PR02045">
    <property type="entry name" value="F138DOMAIN"/>
</dbReference>
<reference evidence="1" key="2">
    <citation type="submission" date="2025-08" db="UniProtKB">
        <authorList>
            <consortium name="Ensembl"/>
        </authorList>
    </citation>
    <scope>IDENTIFICATION</scope>
</reference>
<dbReference type="PANTHER" id="PTHR46254">
    <property type="entry name" value="PROTEIN GVQW1-RELATED"/>
    <property type="match status" value="1"/>
</dbReference>
<organism evidence="1 2">
    <name type="scientific">Macaca fascicularis</name>
    <name type="common">Crab-eating macaque</name>
    <name type="synonym">Cynomolgus monkey</name>
    <dbReference type="NCBI Taxonomy" id="9541"/>
    <lineage>
        <taxon>Eukaryota</taxon>
        <taxon>Metazoa</taxon>
        <taxon>Chordata</taxon>
        <taxon>Craniata</taxon>
        <taxon>Vertebrata</taxon>
        <taxon>Euteleostomi</taxon>
        <taxon>Mammalia</taxon>
        <taxon>Eutheria</taxon>
        <taxon>Euarchontoglires</taxon>
        <taxon>Primates</taxon>
        <taxon>Haplorrhini</taxon>
        <taxon>Catarrhini</taxon>
        <taxon>Cercopithecidae</taxon>
        <taxon>Cercopithecinae</taxon>
        <taxon>Macaca</taxon>
    </lineage>
</organism>
<evidence type="ECO:0000313" key="2">
    <source>
        <dbReference type="Proteomes" id="UP000233100"/>
    </source>
</evidence>
<dbReference type="GeneTree" id="ENSGT00940000167556"/>
<sequence length="121" mass="13038">MESCSVAHAGVQWCNLGSLQPPPPRFKQSSCLSLPSSWDYRRAAPSLIFVFLVKTGFCHISQACLELLTSSNLHALASKIAGIIGMSHSAPSQINSNLVNNKYLFSVAYIPDTALSNGDIK</sequence>
<dbReference type="Ensembl" id="ENSMFAT00000092443.1">
    <property type="protein sequence ID" value="ENSMFAP00000056733.1"/>
    <property type="gene ID" value="ENSMFAG00000064265.1"/>
</dbReference>
<name>A0A7N9CYG1_MACFA</name>
<dbReference type="PANTHER" id="PTHR46254:SF3">
    <property type="entry name" value="SECRETED PROTEIN"/>
    <property type="match status" value="1"/>
</dbReference>
<keyword evidence="2" id="KW-1185">Reference proteome</keyword>
<protein>
    <submittedName>
        <fullName evidence="1">Uncharacterized protein</fullName>
    </submittedName>
</protein>
<accession>A0A7N9CYG1</accession>
<reference evidence="1" key="3">
    <citation type="submission" date="2025-09" db="UniProtKB">
        <authorList>
            <consortium name="Ensembl"/>
        </authorList>
    </citation>
    <scope>IDENTIFICATION</scope>
</reference>
<proteinExistence type="predicted"/>
<reference evidence="1 2" key="1">
    <citation type="submission" date="2013-03" db="EMBL/GenBank/DDBJ databases">
        <authorList>
            <person name="Warren W."/>
            <person name="Wilson R.K."/>
        </authorList>
    </citation>
    <scope>NUCLEOTIDE SEQUENCE</scope>
</reference>
<dbReference type="Proteomes" id="UP000233100">
    <property type="component" value="Chromosome 1"/>
</dbReference>
<dbReference type="AlphaFoldDB" id="A0A7N9CYG1"/>